<name>A0ABS5BLH6_9BACT</name>
<dbReference type="Gene3D" id="2.60.120.10">
    <property type="entry name" value="Jelly Rolls"/>
    <property type="match status" value="1"/>
</dbReference>
<accession>A0ABS5BLH6</accession>
<protein>
    <submittedName>
        <fullName evidence="2">Cupin domain-containing protein</fullName>
    </submittedName>
</protein>
<reference evidence="2 3" key="1">
    <citation type="submission" date="2021-04" db="EMBL/GenBank/DDBJ databases">
        <authorList>
            <person name="Ivanova A."/>
        </authorList>
    </citation>
    <scope>NUCLEOTIDE SEQUENCE [LARGE SCALE GENOMIC DNA]</scope>
    <source>
        <strain evidence="2 3">G18</strain>
    </source>
</reference>
<dbReference type="CDD" id="cd20295">
    <property type="entry name" value="cupin_Pac13-like"/>
    <property type="match status" value="1"/>
</dbReference>
<comment type="caution">
    <text evidence="2">The sequence shown here is derived from an EMBL/GenBank/DDBJ whole genome shotgun (WGS) entry which is preliminary data.</text>
</comment>
<proteinExistence type="predicted"/>
<evidence type="ECO:0000313" key="3">
    <source>
        <dbReference type="Proteomes" id="UP000676565"/>
    </source>
</evidence>
<sequence length="118" mass="12915">MQTTTAGLVVRKLAEAPSVPCPCGVSTRPLTAADGAPCSLHVTAITDSARHYHRETTEVYYILEGTGKIELNWIWHELEPGTVIWIEPGTRHRVVSGAGLRTIVFALPAFNAADEWFD</sequence>
<dbReference type="RefSeq" id="WP_210652669.1">
    <property type="nucleotide sequence ID" value="NZ_JAGKQQ010000001.1"/>
</dbReference>
<dbReference type="Pfam" id="PF07883">
    <property type="entry name" value="Cupin_2"/>
    <property type="match status" value="1"/>
</dbReference>
<evidence type="ECO:0000313" key="2">
    <source>
        <dbReference type="EMBL" id="MBP3954546.1"/>
    </source>
</evidence>
<dbReference type="EMBL" id="JAGKQQ010000001">
    <property type="protein sequence ID" value="MBP3954546.1"/>
    <property type="molecule type" value="Genomic_DNA"/>
</dbReference>
<dbReference type="InterPro" id="IPR013096">
    <property type="entry name" value="Cupin_2"/>
</dbReference>
<organism evidence="2 3">
    <name type="scientific">Gemmata palustris</name>
    <dbReference type="NCBI Taxonomy" id="2822762"/>
    <lineage>
        <taxon>Bacteria</taxon>
        <taxon>Pseudomonadati</taxon>
        <taxon>Planctomycetota</taxon>
        <taxon>Planctomycetia</taxon>
        <taxon>Gemmatales</taxon>
        <taxon>Gemmataceae</taxon>
        <taxon>Gemmata</taxon>
    </lineage>
</organism>
<keyword evidence="3" id="KW-1185">Reference proteome</keyword>
<dbReference type="InterPro" id="IPR014710">
    <property type="entry name" value="RmlC-like_jellyroll"/>
</dbReference>
<dbReference type="InterPro" id="IPR011051">
    <property type="entry name" value="RmlC_Cupin_sf"/>
</dbReference>
<dbReference type="SUPFAM" id="SSF51182">
    <property type="entry name" value="RmlC-like cupins"/>
    <property type="match status" value="1"/>
</dbReference>
<gene>
    <name evidence="2" type="ORF">J8F10_04520</name>
</gene>
<feature type="domain" description="Cupin type-2" evidence="1">
    <location>
        <begin position="47"/>
        <end position="95"/>
    </location>
</feature>
<dbReference type="Proteomes" id="UP000676565">
    <property type="component" value="Unassembled WGS sequence"/>
</dbReference>
<evidence type="ECO:0000259" key="1">
    <source>
        <dbReference type="Pfam" id="PF07883"/>
    </source>
</evidence>